<feature type="region of interest" description="Disordered" evidence="1">
    <location>
        <begin position="29"/>
        <end position="48"/>
    </location>
</feature>
<dbReference type="EMBL" id="PDOB01000100">
    <property type="protein sequence ID" value="PIL37774.1"/>
    <property type="molecule type" value="Genomic_DNA"/>
</dbReference>
<organism evidence="2 3">
    <name type="scientific">Massilia psychrophila</name>
    <dbReference type="NCBI Taxonomy" id="1603353"/>
    <lineage>
        <taxon>Bacteria</taxon>
        <taxon>Pseudomonadati</taxon>
        <taxon>Pseudomonadota</taxon>
        <taxon>Betaproteobacteria</taxon>
        <taxon>Burkholderiales</taxon>
        <taxon>Oxalobacteraceae</taxon>
        <taxon>Telluria group</taxon>
        <taxon>Massilia</taxon>
    </lineage>
</organism>
<evidence type="ECO:0000256" key="1">
    <source>
        <dbReference type="SAM" id="MobiDB-lite"/>
    </source>
</evidence>
<protein>
    <submittedName>
        <fullName evidence="2">Uncharacterized protein</fullName>
    </submittedName>
</protein>
<name>A0A2G8SVI6_9BURK</name>
<accession>A0A2G8SVI6</accession>
<dbReference type="AlphaFoldDB" id="A0A2G8SVI6"/>
<proteinExistence type="predicted"/>
<feature type="compositionally biased region" description="Basic and acidic residues" evidence="1">
    <location>
        <begin position="39"/>
        <end position="48"/>
    </location>
</feature>
<gene>
    <name evidence="2" type="ORF">CR103_21750</name>
</gene>
<sequence length="139" mass="15894">VVLAHAGTQFLGNSDTARHRPLKVDPLIVQTGSPRSRGRRDILRGDTATKNRDSSRFFVAPLLSINRNWSSSAECQYSHYAQPRRTRASRPAPLPCVRRSGSSRRHDRRNRAGDRDGRRRRRYRQDDPPASDAGRIDRH</sequence>
<comment type="caution">
    <text evidence="2">The sequence shown here is derived from an EMBL/GenBank/DDBJ whole genome shotgun (WGS) entry which is preliminary data.</text>
</comment>
<feature type="region of interest" description="Disordered" evidence="1">
    <location>
        <begin position="80"/>
        <end position="139"/>
    </location>
</feature>
<reference evidence="2 3" key="1">
    <citation type="submission" date="2017-10" db="EMBL/GenBank/DDBJ databases">
        <title>Massilia psychrophilum sp. nov., a novel purple-pigmented bacterium isolated from Tianshan glacier, Xinjiang Municipality, China.</title>
        <authorList>
            <person name="Wang H."/>
        </authorList>
    </citation>
    <scope>NUCLEOTIDE SEQUENCE [LARGE SCALE GENOMIC DNA]</scope>
    <source>
        <strain evidence="2 3">JCM 30813</strain>
    </source>
</reference>
<evidence type="ECO:0000313" key="2">
    <source>
        <dbReference type="EMBL" id="PIL37774.1"/>
    </source>
</evidence>
<evidence type="ECO:0000313" key="3">
    <source>
        <dbReference type="Proteomes" id="UP000228593"/>
    </source>
</evidence>
<feature type="non-terminal residue" evidence="2">
    <location>
        <position position="1"/>
    </location>
</feature>
<keyword evidence="3" id="KW-1185">Reference proteome</keyword>
<feature type="non-terminal residue" evidence="2">
    <location>
        <position position="139"/>
    </location>
</feature>
<dbReference type="Proteomes" id="UP000228593">
    <property type="component" value="Unassembled WGS sequence"/>
</dbReference>